<keyword evidence="15" id="KW-0676">Redox-active center</keyword>
<keyword evidence="14" id="KW-0325">Glycoprotein</keyword>
<sequence length="558" mass="63823">MRILNLALIAFSIPFGLGLADNDTINEVTNDTVHNEVNFCKMDKGQMIGSTCDLTFHNINDINAQIRDDLKKLVHTDFFRYFKLDLYTHCPFWDNNNGFCMNRACAVDIVEDWSSLPEMWQPDALGGLEGEQVQPKMEEDESCAFLNSLCGDKNPKEPIDIEYCDVKDYAKEGSVLVDLTANPERFTGYGGEQSAQIWSAIYKENCFTLGERGLCLAKDVFYRLISGLHASIATHLSNDFLNTTTGEWGPNLDLFMDRVGNFPERVANIYFNFAVVAKALWKISPYLHEVSICTSYNEDVRSRIDNVVSKLDSSIFNEDLLFQDDISSVMKHDFRTRFKNVTRIMDCVHCDRCRMWGKVQTTGYATGLKILFELDNEDEESRKHILDKITKYELIALLNTFDRVSKSVESIANFERMYNERARASSGKLASFFQLNNFFKILSKARKDINDTFASAEESEEDIETVTSTVTKFDDLIMPEKKQKSPSNKPEGRWESAWNTEIDNVKQALNFIWRSYVGLPGNSMRLLIGYFGKWFNRFIGVNDYVKGTDDPADYAVSI</sequence>
<dbReference type="Proteomes" id="UP000243052">
    <property type="component" value="Chromosome v"/>
</dbReference>
<evidence type="ECO:0000256" key="11">
    <source>
        <dbReference type="ARBA" id="ARBA00023002"/>
    </source>
</evidence>
<proteinExistence type="inferred from homology"/>
<dbReference type="GO" id="GO:0071949">
    <property type="term" value="F:FAD binding"/>
    <property type="evidence" value="ECO:0007669"/>
    <property type="project" value="InterPro"/>
</dbReference>
<dbReference type="PANTHER" id="PTHR12613:SF0">
    <property type="entry name" value="ERO1-LIKE PROTEIN"/>
    <property type="match status" value="1"/>
</dbReference>
<dbReference type="STRING" id="45286.A0A109V089"/>
<keyword evidence="8" id="KW-0256">Endoplasmic reticulum</keyword>
<dbReference type="InterPro" id="IPR007266">
    <property type="entry name" value="Ero1"/>
</dbReference>
<feature type="signal peptide" evidence="19">
    <location>
        <begin position="1"/>
        <end position="20"/>
    </location>
</feature>
<feature type="binding site" evidence="17">
    <location>
        <position position="229"/>
    </location>
    <ligand>
        <name>FAD</name>
        <dbReference type="ChEBI" id="CHEBI:57692"/>
    </ligand>
</feature>
<evidence type="ECO:0000256" key="4">
    <source>
        <dbReference type="ARBA" id="ARBA00011802"/>
    </source>
</evidence>
<feature type="active site" evidence="16">
    <location>
        <position position="353"/>
    </location>
</feature>
<dbReference type="AlphaFoldDB" id="A0A109V089"/>
<dbReference type="Pfam" id="PF04137">
    <property type="entry name" value="ERO1"/>
    <property type="match status" value="1"/>
</dbReference>
<evidence type="ECO:0000256" key="2">
    <source>
        <dbReference type="ARBA" id="ARBA00004367"/>
    </source>
</evidence>
<dbReference type="GO" id="GO:0015035">
    <property type="term" value="F:protein-disulfide reductase activity"/>
    <property type="evidence" value="ECO:0007669"/>
    <property type="project" value="InterPro"/>
</dbReference>
<accession>A0A109V089</accession>
<keyword evidence="9 17" id="KW-0274">FAD</keyword>
<evidence type="ECO:0000256" key="9">
    <source>
        <dbReference type="ARBA" id="ARBA00022827"/>
    </source>
</evidence>
<feature type="binding site" evidence="17">
    <location>
        <position position="198"/>
    </location>
    <ligand>
        <name>FAD</name>
        <dbReference type="ChEBI" id="CHEBI:57692"/>
    </ligand>
</feature>
<dbReference type="PANTHER" id="PTHR12613">
    <property type="entry name" value="ERO1-RELATED"/>
    <property type="match status" value="1"/>
</dbReference>
<feature type="binding site" evidence="17">
    <location>
        <position position="187"/>
    </location>
    <ligand>
        <name>FAD</name>
        <dbReference type="ChEBI" id="CHEBI:57692"/>
    </ligand>
</feature>
<evidence type="ECO:0000256" key="15">
    <source>
        <dbReference type="ARBA" id="ARBA00023284"/>
    </source>
</evidence>
<evidence type="ECO:0000256" key="6">
    <source>
        <dbReference type="ARBA" id="ARBA00022630"/>
    </source>
</evidence>
<comment type="similarity">
    <text evidence="3">Belongs to the EROs family.</text>
</comment>
<keyword evidence="11" id="KW-0560">Oxidoreductase</keyword>
<feature type="binding site" evidence="17">
    <location>
        <position position="226"/>
    </location>
    <ligand>
        <name>FAD</name>
        <dbReference type="ChEBI" id="CHEBI:57692"/>
    </ligand>
</feature>
<feature type="disulfide bond" description="Redox-active" evidence="18">
    <location>
        <begin position="350"/>
        <end position="353"/>
    </location>
</feature>
<organism evidence="20 21">
    <name type="scientific">Eremothecium sinecaudum</name>
    <dbReference type="NCBI Taxonomy" id="45286"/>
    <lineage>
        <taxon>Eukaryota</taxon>
        <taxon>Fungi</taxon>
        <taxon>Dikarya</taxon>
        <taxon>Ascomycota</taxon>
        <taxon>Saccharomycotina</taxon>
        <taxon>Saccharomycetes</taxon>
        <taxon>Saccharomycetales</taxon>
        <taxon>Saccharomycetaceae</taxon>
        <taxon>Eremothecium</taxon>
    </lineage>
</organism>
<evidence type="ECO:0000256" key="12">
    <source>
        <dbReference type="ARBA" id="ARBA00023136"/>
    </source>
</evidence>
<keyword evidence="10" id="KW-0249">Electron transport</keyword>
<evidence type="ECO:0000256" key="8">
    <source>
        <dbReference type="ARBA" id="ARBA00022824"/>
    </source>
</evidence>
<evidence type="ECO:0000313" key="21">
    <source>
        <dbReference type="Proteomes" id="UP000243052"/>
    </source>
</evidence>
<feature type="chain" id="PRO_5007141060" evidence="19">
    <location>
        <begin position="21"/>
        <end position="558"/>
    </location>
</feature>
<dbReference type="SUPFAM" id="SSF110019">
    <property type="entry name" value="ERO1-like"/>
    <property type="match status" value="1"/>
</dbReference>
<evidence type="ECO:0000256" key="19">
    <source>
        <dbReference type="SAM" id="SignalP"/>
    </source>
</evidence>
<comment type="subunit">
    <text evidence="4">May function both as a monomer and a homodimer.</text>
</comment>
<keyword evidence="13 18" id="KW-1015">Disulfide bond</keyword>
<evidence type="ECO:0000256" key="18">
    <source>
        <dbReference type="PIRSR" id="PIRSR017205-3"/>
    </source>
</evidence>
<gene>
    <name evidence="20" type="ORF">AW171_hschr53465</name>
</gene>
<evidence type="ECO:0000256" key="16">
    <source>
        <dbReference type="PIRSR" id="PIRSR017205-1"/>
    </source>
</evidence>
<feature type="binding site" evidence="17">
    <location>
        <position position="185"/>
    </location>
    <ligand>
        <name>FAD</name>
        <dbReference type="ChEBI" id="CHEBI:57692"/>
    </ligand>
</feature>
<dbReference type="PIRSF" id="PIRSF017205">
    <property type="entry name" value="ERO1"/>
    <property type="match status" value="1"/>
</dbReference>
<comment type="cofactor">
    <cofactor evidence="1 17">
        <name>FAD</name>
        <dbReference type="ChEBI" id="CHEBI:57692"/>
    </cofactor>
</comment>
<dbReference type="RefSeq" id="XP_017988509.1">
    <property type="nucleotide sequence ID" value="XM_018133020.1"/>
</dbReference>
<feature type="disulfide bond" description="Redox-active" evidence="18">
    <location>
        <begin position="100"/>
        <end position="105"/>
    </location>
</feature>
<dbReference type="GO" id="GO:0005789">
    <property type="term" value="C:endoplasmic reticulum membrane"/>
    <property type="evidence" value="ECO:0007669"/>
    <property type="project" value="UniProtKB-SubCell"/>
</dbReference>
<dbReference type="InterPro" id="IPR037192">
    <property type="entry name" value="ERO1-like_sf"/>
</dbReference>
<comment type="subcellular location">
    <subcellularLocation>
        <location evidence="2">Endoplasmic reticulum membrane</location>
        <topology evidence="2">Peripheral membrane protein</topology>
        <orientation evidence="2">Lumenal side</orientation>
    </subcellularLocation>
</comment>
<feature type="binding site" evidence="17">
    <location>
        <position position="258"/>
    </location>
    <ligand>
        <name>FAD</name>
        <dbReference type="ChEBI" id="CHEBI:57692"/>
    </ligand>
</feature>
<reference evidence="20 21" key="1">
    <citation type="submission" date="2016-01" db="EMBL/GenBank/DDBJ databases">
        <title>Genome sequence of the yeast Holleya sinecauda.</title>
        <authorList>
            <person name="Dietrich F.S."/>
        </authorList>
    </citation>
    <scope>NUCLEOTIDE SEQUENCE [LARGE SCALE GENOMIC DNA]</scope>
    <source>
        <strain evidence="20 21">ATCC 58844</strain>
    </source>
</reference>
<feature type="disulfide bond" evidence="18">
    <location>
        <begin position="150"/>
        <end position="293"/>
    </location>
</feature>
<keyword evidence="12" id="KW-0472">Membrane</keyword>
<evidence type="ECO:0000256" key="5">
    <source>
        <dbReference type="ARBA" id="ARBA00022448"/>
    </source>
</evidence>
<keyword evidence="21" id="KW-1185">Reference proteome</keyword>
<evidence type="ECO:0000313" key="20">
    <source>
        <dbReference type="EMBL" id="AMD21513.1"/>
    </source>
</evidence>
<protein>
    <submittedName>
        <fullName evidence="20">HER235Wp</fullName>
    </submittedName>
</protein>
<dbReference type="EMBL" id="CP014245">
    <property type="protein sequence ID" value="AMD21513.1"/>
    <property type="molecule type" value="Genomic_DNA"/>
</dbReference>
<evidence type="ECO:0000256" key="13">
    <source>
        <dbReference type="ARBA" id="ARBA00023157"/>
    </source>
</evidence>
<dbReference type="OrthoDB" id="269384at2759"/>
<dbReference type="GeneID" id="28724803"/>
<feature type="active site" description="Nucleophile" evidence="16">
    <location>
        <position position="350"/>
    </location>
</feature>
<name>A0A109V089_9SACH</name>
<dbReference type="GO" id="GO:0034975">
    <property type="term" value="P:protein folding in endoplasmic reticulum"/>
    <property type="evidence" value="ECO:0007669"/>
    <property type="project" value="InterPro"/>
</dbReference>
<evidence type="ECO:0000256" key="7">
    <source>
        <dbReference type="ARBA" id="ARBA00022729"/>
    </source>
</evidence>
<feature type="disulfide bond" evidence="18">
    <location>
        <begin position="143"/>
        <end position="164"/>
    </location>
</feature>
<evidence type="ECO:0000256" key="1">
    <source>
        <dbReference type="ARBA" id="ARBA00001974"/>
    </source>
</evidence>
<keyword evidence="5" id="KW-0813">Transport</keyword>
<evidence type="ECO:0000256" key="17">
    <source>
        <dbReference type="PIRSR" id="PIRSR017205-2"/>
    </source>
</evidence>
<evidence type="ECO:0000256" key="3">
    <source>
        <dbReference type="ARBA" id="ARBA00008277"/>
    </source>
</evidence>
<dbReference type="GO" id="GO:0016972">
    <property type="term" value="F:thiol oxidase activity"/>
    <property type="evidence" value="ECO:0007669"/>
    <property type="project" value="InterPro"/>
</dbReference>
<keyword evidence="6" id="KW-0285">Flavoprotein</keyword>
<evidence type="ECO:0000256" key="10">
    <source>
        <dbReference type="ARBA" id="ARBA00022982"/>
    </source>
</evidence>
<evidence type="ECO:0000256" key="14">
    <source>
        <dbReference type="ARBA" id="ARBA00023180"/>
    </source>
</evidence>
<keyword evidence="7 19" id="KW-0732">Signal</keyword>